<evidence type="ECO:0000256" key="2">
    <source>
        <dbReference type="ARBA" id="ARBA00006375"/>
    </source>
</evidence>
<evidence type="ECO:0000256" key="13">
    <source>
        <dbReference type="RuleBase" id="RU000488"/>
    </source>
</evidence>
<dbReference type="InterPro" id="IPR002048">
    <property type="entry name" value="EF_hand_dom"/>
</dbReference>
<feature type="repeat" description="Solcar" evidence="12">
    <location>
        <begin position="182"/>
        <end position="291"/>
    </location>
</feature>
<dbReference type="PANTHER" id="PTHR24089">
    <property type="entry name" value="SOLUTE CARRIER FAMILY 25"/>
    <property type="match status" value="1"/>
</dbReference>
<evidence type="ECO:0000256" key="9">
    <source>
        <dbReference type="ARBA" id="ARBA00022989"/>
    </source>
</evidence>
<keyword evidence="4 12" id="KW-0812">Transmembrane</keyword>
<evidence type="ECO:0000313" key="15">
    <source>
        <dbReference type="EMBL" id="RHZ77803.1"/>
    </source>
</evidence>
<keyword evidence="10" id="KW-0496">Mitochondrion</keyword>
<evidence type="ECO:0000313" key="16">
    <source>
        <dbReference type="Proteomes" id="UP000266861"/>
    </source>
</evidence>
<dbReference type="SMART" id="SM00054">
    <property type="entry name" value="EFh"/>
    <property type="match status" value="4"/>
</dbReference>
<evidence type="ECO:0000256" key="8">
    <source>
        <dbReference type="ARBA" id="ARBA00022837"/>
    </source>
</evidence>
<gene>
    <name evidence="15" type="ORF">Glove_172g62</name>
</gene>
<evidence type="ECO:0000256" key="1">
    <source>
        <dbReference type="ARBA" id="ARBA00004448"/>
    </source>
</evidence>
<dbReference type="InterPro" id="IPR018247">
    <property type="entry name" value="EF_Hand_1_Ca_BS"/>
</dbReference>
<feature type="domain" description="EF-hand" evidence="14">
    <location>
        <begin position="17"/>
        <end position="52"/>
    </location>
</feature>
<dbReference type="AlphaFoldDB" id="A0A397IY43"/>
<evidence type="ECO:0000256" key="10">
    <source>
        <dbReference type="ARBA" id="ARBA00023128"/>
    </source>
</evidence>
<evidence type="ECO:0000256" key="7">
    <source>
        <dbReference type="ARBA" id="ARBA00022792"/>
    </source>
</evidence>
<keyword evidence="16" id="KW-1185">Reference proteome</keyword>
<dbReference type="SUPFAM" id="SSF103506">
    <property type="entry name" value="Mitochondrial carrier"/>
    <property type="match status" value="1"/>
</dbReference>
<dbReference type="CDD" id="cd00051">
    <property type="entry name" value="EFh"/>
    <property type="match status" value="1"/>
</dbReference>
<dbReference type="OrthoDB" id="270584at2759"/>
<evidence type="ECO:0000256" key="6">
    <source>
        <dbReference type="ARBA" id="ARBA00022737"/>
    </source>
</evidence>
<dbReference type="GO" id="GO:0005509">
    <property type="term" value="F:calcium ion binding"/>
    <property type="evidence" value="ECO:0007669"/>
    <property type="project" value="InterPro"/>
</dbReference>
<accession>A0A397IY43</accession>
<comment type="subcellular location">
    <subcellularLocation>
        <location evidence="1">Mitochondrion inner membrane</location>
        <topology evidence="1">Multi-pass membrane protein</topology>
    </subcellularLocation>
</comment>
<comment type="similarity">
    <text evidence="2 13">Belongs to the mitochondrial carrier (TC 2.A.29) family.</text>
</comment>
<dbReference type="Gene3D" id="1.50.40.10">
    <property type="entry name" value="Mitochondrial carrier domain"/>
    <property type="match status" value="1"/>
</dbReference>
<keyword evidence="9" id="KW-1133">Transmembrane helix</keyword>
<keyword evidence="6" id="KW-0677">Repeat</keyword>
<dbReference type="SUPFAM" id="SSF47473">
    <property type="entry name" value="EF-hand"/>
    <property type="match status" value="1"/>
</dbReference>
<sequence>MEYYPQRGGVLLENETEHNVRIKKLFDELDYEKTGFLTRENIQKGLKRLENHPARNKYAAELLQKIDTAADGVIDLKEFKVFVEEKEKELWKLFVEIDNSHDLRLQPEELEVALRKSGINCTKPEIQKFIRTMDKDNNGVIDFAEWRDFLLFLPRDVTIFEIFEYSKMLAQVSIDGEVTIPPTDLKYLAAGAIAGAISRTATAPLDRLKVYLQTQTDIVSPTTTSALSSTSSRNVKSKHLSSVGLTNLKIVFKRLYNGGILNFFRGNGLNVAKIAPESAIKFFAYEKSKALVAQLMKTDDIGSIGMSGRFLSGGLGGVVSQFTIYPLETWKTRVMSSAGVAPPTTTKTTTTNKMKITTTTTTSPEGGILLNTAKEMWKTQGFRSFYKGLIPSLVGVFPYAAVDMSVYETLKLSYIKRKKIRSGGREIEQPSSWVSLGCGMISGSIGASIVYPLSLVRTRLQAQGTPGHPQRYTGAIDVIRKTYVKEGIRGFYKGLIPALSKVIPAAAITYVVYEKSKTVLALK</sequence>
<keyword evidence="8" id="KW-0106">Calcium</keyword>
<dbReference type="FunFam" id="1.50.40.10:FF:000016">
    <property type="entry name" value="Solute carrier family 25 member 23"/>
    <property type="match status" value="1"/>
</dbReference>
<dbReference type="STRING" id="1348612.A0A397IY43"/>
<reference evidence="15 16" key="1">
    <citation type="submission" date="2018-08" db="EMBL/GenBank/DDBJ databases">
        <title>Genome and evolution of the arbuscular mycorrhizal fungus Diversispora epigaea (formerly Glomus versiforme) and its bacterial endosymbionts.</title>
        <authorList>
            <person name="Sun X."/>
            <person name="Fei Z."/>
            <person name="Harrison M."/>
        </authorList>
    </citation>
    <scope>NUCLEOTIDE SEQUENCE [LARGE SCALE GENOMIC DNA]</scope>
    <source>
        <strain evidence="15 16">IT104</strain>
    </source>
</reference>
<name>A0A397IY43_9GLOM</name>
<dbReference type="InterPro" id="IPR023395">
    <property type="entry name" value="MCP_dom_sf"/>
</dbReference>
<dbReference type="GO" id="GO:0005743">
    <property type="term" value="C:mitochondrial inner membrane"/>
    <property type="evidence" value="ECO:0007669"/>
    <property type="project" value="UniProtKB-SubCell"/>
</dbReference>
<evidence type="ECO:0000256" key="5">
    <source>
        <dbReference type="ARBA" id="ARBA00022723"/>
    </source>
</evidence>
<feature type="domain" description="EF-hand" evidence="14">
    <location>
        <begin position="121"/>
        <end position="156"/>
    </location>
</feature>
<dbReference type="GO" id="GO:0055085">
    <property type="term" value="P:transmembrane transport"/>
    <property type="evidence" value="ECO:0007669"/>
    <property type="project" value="InterPro"/>
</dbReference>
<feature type="domain" description="EF-hand" evidence="14">
    <location>
        <begin position="54"/>
        <end position="89"/>
    </location>
</feature>
<feature type="repeat" description="Solcar" evidence="12">
    <location>
        <begin position="430"/>
        <end position="519"/>
    </location>
</feature>
<comment type="caution">
    <text evidence="15">The sequence shown here is derived from an EMBL/GenBank/DDBJ whole genome shotgun (WGS) entry which is preliminary data.</text>
</comment>
<organism evidence="15 16">
    <name type="scientific">Diversispora epigaea</name>
    <dbReference type="NCBI Taxonomy" id="1348612"/>
    <lineage>
        <taxon>Eukaryota</taxon>
        <taxon>Fungi</taxon>
        <taxon>Fungi incertae sedis</taxon>
        <taxon>Mucoromycota</taxon>
        <taxon>Glomeromycotina</taxon>
        <taxon>Glomeromycetes</taxon>
        <taxon>Diversisporales</taxon>
        <taxon>Diversisporaceae</taxon>
        <taxon>Diversispora</taxon>
    </lineage>
</organism>
<dbReference type="PROSITE" id="PS00018">
    <property type="entry name" value="EF_HAND_1"/>
    <property type="match status" value="1"/>
</dbReference>
<dbReference type="InterPro" id="IPR018108">
    <property type="entry name" value="MCP_transmembrane"/>
</dbReference>
<evidence type="ECO:0000256" key="12">
    <source>
        <dbReference type="PROSITE-ProRule" id="PRU00282"/>
    </source>
</evidence>
<evidence type="ECO:0000256" key="3">
    <source>
        <dbReference type="ARBA" id="ARBA00022448"/>
    </source>
</evidence>
<dbReference type="EMBL" id="PQFF01000162">
    <property type="protein sequence ID" value="RHZ77803.1"/>
    <property type="molecule type" value="Genomic_DNA"/>
</dbReference>
<evidence type="ECO:0000256" key="11">
    <source>
        <dbReference type="ARBA" id="ARBA00023136"/>
    </source>
</evidence>
<keyword evidence="3 13" id="KW-0813">Transport</keyword>
<dbReference type="InterPro" id="IPR011992">
    <property type="entry name" value="EF-hand-dom_pair"/>
</dbReference>
<keyword evidence="7" id="KW-0999">Mitochondrion inner membrane</keyword>
<keyword evidence="11 12" id="KW-0472">Membrane</keyword>
<dbReference type="Gene3D" id="1.10.238.10">
    <property type="entry name" value="EF-hand"/>
    <property type="match status" value="1"/>
</dbReference>
<dbReference type="PROSITE" id="PS50920">
    <property type="entry name" value="SOLCAR"/>
    <property type="match status" value="3"/>
</dbReference>
<dbReference type="Pfam" id="PF00153">
    <property type="entry name" value="Mito_carr"/>
    <property type="match status" value="3"/>
</dbReference>
<protein>
    <recommendedName>
        <fullName evidence="14">EF-hand domain-containing protein</fullName>
    </recommendedName>
</protein>
<evidence type="ECO:0000259" key="14">
    <source>
        <dbReference type="PROSITE" id="PS50222"/>
    </source>
</evidence>
<keyword evidence="5" id="KW-0479">Metal-binding</keyword>
<feature type="repeat" description="Solcar" evidence="12">
    <location>
        <begin position="308"/>
        <end position="413"/>
    </location>
</feature>
<proteinExistence type="inferred from homology"/>
<evidence type="ECO:0000256" key="4">
    <source>
        <dbReference type="ARBA" id="ARBA00022692"/>
    </source>
</evidence>
<dbReference type="InterPro" id="IPR002067">
    <property type="entry name" value="MCP"/>
</dbReference>
<dbReference type="Proteomes" id="UP000266861">
    <property type="component" value="Unassembled WGS sequence"/>
</dbReference>
<dbReference type="Pfam" id="PF13499">
    <property type="entry name" value="EF-hand_7"/>
    <property type="match status" value="2"/>
</dbReference>
<dbReference type="PRINTS" id="PR00926">
    <property type="entry name" value="MITOCARRIER"/>
</dbReference>
<dbReference type="PROSITE" id="PS50222">
    <property type="entry name" value="EF_HAND_2"/>
    <property type="match status" value="3"/>
</dbReference>